<dbReference type="EMBL" id="RBXO01000001">
    <property type="protein sequence ID" value="RKT52019.1"/>
    <property type="molecule type" value="Genomic_DNA"/>
</dbReference>
<keyword evidence="3" id="KW-1185">Reference proteome</keyword>
<reference evidence="2 3" key="1">
    <citation type="submission" date="2018-10" db="EMBL/GenBank/DDBJ databases">
        <title>Sequencing the genomes of 1000 actinobacteria strains.</title>
        <authorList>
            <person name="Klenk H.-P."/>
        </authorList>
    </citation>
    <scope>NUCLEOTIDE SEQUENCE [LARGE SCALE GENOMIC DNA]</scope>
    <source>
        <strain evidence="2 3">DSM 43800</strain>
    </source>
</reference>
<dbReference type="Proteomes" id="UP000282084">
    <property type="component" value="Unassembled WGS sequence"/>
</dbReference>
<dbReference type="AlphaFoldDB" id="A0A495VRL7"/>
<sequence length="62" mass="6690">MPSHPATPSEVHANLATNRISHFHKENPGCGASNSGTAPGHTRVEPLPVREPTAFPRTDRRP</sequence>
<feature type="region of interest" description="Disordered" evidence="1">
    <location>
        <begin position="19"/>
        <end position="62"/>
    </location>
</feature>
<comment type="caution">
    <text evidence="2">The sequence shown here is derived from an EMBL/GenBank/DDBJ whole genome shotgun (WGS) entry which is preliminary data.</text>
</comment>
<name>A0A495VRL7_9PSEU</name>
<evidence type="ECO:0000313" key="2">
    <source>
        <dbReference type="EMBL" id="RKT52019.1"/>
    </source>
</evidence>
<organism evidence="2 3">
    <name type="scientific">Saccharothrix australiensis</name>
    <dbReference type="NCBI Taxonomy" id="2072"/>
    <lineage>
        <taxon>Bacteria</taxon>
        <taxon>Bacillati</taxon>
        <taxon>Actinomycetota</taxon>
        <taxon>Actinomycetes</taxon>
        <taxon>Pseudonocardiales</taxon>
        <taxon>Pseudonocardiaceae</taxon>
        <taxon>Saccharothrix</taxon>
    </lineage>
</organism>
<gene>
    <name evidence="2" type="ORF">C8E97_0510</name>
</gene>
<accession>A0A495VRL7</accession>
<evidence type="ECO:0000313" key="3">
    <source>
        <dbReference type="Proteomes" id="UP000282084"/>
    </source>
</evidence>
<evidence type="ECO:0000256" key="1">
    <source>
        <dbReference type="SAM" id="MobiDB-lite"/>
    </source>
</evidence>
<proteinExistence type="predicted"/>
<protein>
    <submittedName>
        <fullName evidence="2">Uncharacterized protein</fullName>
    </submittedName>
</protein>